<dbReference type="InterPro" id="IPR036785">
    <property type="entry name" value="YkyA-like_sf"/>
</dbReference>
<name>A0A919WGG7_9BACI</name>
<dbReference type="AlphaFoldDB" id="A0A919WGG7"/>
<dbReference type="PROSITE" id="PS51257">
    <property type="entry name" value="PROKAR_LIPOPROTEIN"/>
    <property type="match status" value="1"/>
</dbReference>
<evidence type="ECO:0000313" key="2">
    <source>
        <dbReference type="Proteomes" id="UP000682111"/>
    </source>
</evidence>
<comment type="caution">
    <text evidence="1">The sequence shown here is derived from an EMBL/GenBank/DDBJ whole genome shotgun (WGS) entry which is preliminary data.</text>
</comment>
<dbReference type="Pfam" id="PF10368">
    <property type="entry name" value="YkyA"/>
    <property type="match status" value="1"/>
</dbReference>
<gene>
    <name evidence="1" type="ORF">J27TS8_13510</name>
</gene>
<keyword evidence="2" id="KW-1185">Reference proteome</keyword>
<protein>
    <recommendedName>
        <fullName evidence="3">Cell-wall binding lipoprotein</fullName>
    </recommendedName>
</protein>
<dbReference type="EMBL" id="BORC01000002">
    <property type="protein sequence ID" value="GIN61358.1"/>
    <property type="molecule type" value="Genomic_DNA"/>
</dbReference>
<proteinExistence type="predicted"/>
<dbReference type="Gene3D" id="1.20.120.570">
    <property type="entry name" value="YkyA-like"/>
    <property type="match status" value="1"/>
</dbReference>
<sequence>MSIFNWRHPFLLLIFITIIAMTGCFNRTTTTDEMYAVLENVVDLEQDFEKQQQPLVELEKEEKEIYSEIIGLGMKEFEQIVSLSEKALTIVDKRQEHMQKEEESIQASKQEFEKFVPLIEKLDEGELKTKANGLYETMQKRFATHDTLFDNYMKGIEYDKELYQMFQEEGLSIDELEEQITKINDTYKLVLDSNEEFNEYTKQYNEIKLEFYKAAGIEISEEQES</sequence>
<dbReference type="SUPFAM" id="SSF140423">
    <property type="entry name" value="MW0975(SA0943)-like"/>
    <property type="match status" value="1"/>
</dbReference>
<evidence type="ECO:0000313" key="1">
    <source>
        <dbReference type="EMBL" id="GIN61358.1"/>
    </source>
</evidence>
<dbReference type="Proteomes" id="UP000682111">
    <property type="component" value="Unassembled WGS sequence"/>
</dbReference>
<organism evidence="1 2">
    <name type="scientific">Robertmurraya siralis</name>
    <dbReference type="NCBI Taxonomy" id="77777"/>
    <lineage>
        <taxon>Bacteria</taxon>
        <taxon>Bacillati</taxon>
        <taxon>Bacillota</taxon>
        <taxon>Bacilli</taxon>
        <taxon>Bacillales</taxon>
        <taxon>Bacillaceae</taxon>
        <taxon>Robertmurraya</taxon>
    </lineage>
</organism>
<accession>A0A919WGG7</accession>
<dbReference type="RefSeq" id="WP_095313462.1">
    <property type="nucleotide sequence ID" value="NZ_BORC01000002.1"/>
</dbReference>
<evidence type="ECO:0008006" key="3">
    <source>
        <dbReference type="Google" id="ProtNLM"/>
    </source>
</evidence>
<reference evidence="1" key="1">
    <citation type="submission" date="2021-03" db="EMBL/GenBank/DDBJ databases">
        <title>Antimicrobial resistance genes in bacteria isolated from Japanese honey, and their potential for conferring macrolide and lincosamide resistance in the American foulbrood pathogen Paenibacillus larvae.</title>
        <authorList>
            <person name="Okamoto M."/>
            <person name="Kumagai M."/>
            <person name="Kanamori H."/>
            <person name="Takamatsu D."/>
        </authorList>
    </citation>
    <scope>NUCLEOTIDE SEQUENCE</scope>
    <source>
        <strain evidence="1">J27TS8</strain>
    </source>
</reference>
<dbReference type="InterPro" id="IPR019454">
    <property type="entry name" value="Lipoprot_YkyA-like"/>
</dbReference>